<accession>A0ABW7YZK6</accession>
<gene>
    <name evidence="1" type="ORF">ACIBG2_21155</name>
</gene>
<keyword evidence="2" id="KW-1185">Reference proteome</keyword>
<name>A0ABW7YZK6_9ACTN</name>
<comment type="caution">
    <text evidence="1">The sequence shown here is derived from an EMBL/GenBank/DDBJ whole genome shotgun (WGS) entry which is preliminary data.</text>
</comment>
<sequence length="169" mass="17497">MHELSVEVLMLHADHTGTWSYRHITVPPGPGESPDEAARRACGLAPGAQDSVVHSTSWRYDRERARVVLTYAVCPDPVPGASRTVLGDLPIARGSAPASPSPERIEVANVAAHAIQHLAFLMAADPVVGAALARRPAIAAALESCSPVLAGELGGAGARSFDRAAAAGR</sequence>
<evidence type="ECO:0000313" key="1">
    <source>
        <dbReference type="EMBL" id="MFI6499909.1"/>
    </source>
</evidence>
<protein>
    <submittedName>
        <fullName evidence="1">Uncharacterized protein</fullName>
    </submittedName>
</protein>
<organism evidence="1 2">
    <name type="scientific">Nonomuraea typhae</name>
    <dbReference type="NCBI Taxonomy" id="2603600"/>
    <lineage>
        <taxon>Bacteria</taxon>
        <taxon>Bacillati</taxon>
        <taxon>Actinomycetota</taxon>
        <taxon>Actinomycetes</taxon>
        <taxon>Streptosporangiales</taxon>
        <taxon>Streptosporangiaceae</taxon>
        <taxon>Nonomuraea</taxon>
    </lineage>
</organism>
<evidence type="ECO:0000313" key="2">
    <source>
        <dbReference type="Proteomes" id="UP001612741"/>
    </source>
</evidence>
<dbReference type="EMBL" id="JBITGY010000005">
    <property type="protein sequence ID" value="MFI6499909.1"/>
    <property type="molecule type" value="Genomic_DNA"/>
</dbReference>
<proteinExistence type="predicted"/>
<reference evidence="1 2" key="1">
    <citation type="submission" date="2024-10" db="EMBL/GenBank/DDBJ databases">
        <title>The Natural Products Discovery Center: Release of the First 8490 Sequenced Strains for Exploring Actinobacteria Biosynthetic Diversity.</title>
        <authorList>
            <person name="Kalkreuter E."/>
            <person name="Kautsar S.A."/>
            <person name="Yang D."/>
            <person name="Bader C.D."/>
            <person name="Teijaro C.N."/>
            <person name="Fluegel L."/>
            <person name="Davis C.M."/>
            <person name="Simpson J.R."/>
            <person name="Lauterbach L."/>
            <person name="Steele A.D."/>
            <person name="Gui C."/>
            <person name="Meng S."/>
            <person name="Li G."/>
            <person name="Viehrig K."/>
            <person name="Ye F."/>
            <person name="Su P."/>
            <person name="Kiefer A.F."/>
            <person name="Nichols A."/>
            <person name="Cepeda A.J."/>
            <person name="Yan W."/>
            <person name="Fan B."/>
            <person name="Jiang Y."/>
            <person name="Adhikari A."/>
            <person name="Zheng C.-J."/>
            <person name="Schuster L."/>
            <person name="Cowan T.M."/>
            <person name="Smanski M.J."/>
            <person name="Chevrette M.G."/>
            <person name="De Carvalho L.P.S."/>
            <person name="Shen B."/>
        </authorList>
    </citation>
    <scope>NUCLEOTIDE SEQUENCE [LARGE SCALE GENOMIC DNA]</scope>
    <source>
        <strain evidence="1 2">NPDC050545</strain>
    </source>
</reference>
<dbReference type="RefSeq" id="WP_397083505.1">
    <property type="nucleotide sequence ID" value="NZ_JBITGY010000005.1"/>
</dbReference>
<dbReference type="Proteomes" id="UP001612741">
    <property type="component" value="Unassembled WGS sequence"/>
</dbReference>